<dbReference type="InterPro" id="IPR000620">
    <property type="entry name" value="EamA_dom"/>
</dbReference>
<gene>
    <name evidence="8" type="ORF">K3181_09485</name>
</gene>
<dbReference type="RefSeq" id="WP_221602740.1">
    <property type="nucleotide sequence ID" value="NZ_JAIGNU010000001.1"/>
</dbReference>
<name>A0ABS7JVR9_9SPHN</name>
<dbReference type="Pfam" id="PF00892">
    <property type="entry name" value="EamA"/>
    <property type="match status" value="2"/>
</dbReference>
<dbReference type="InterPro" id="IPR037185">
    <property type="entry name" value="EmrE-like"/>
</dbReference>
<evidence type="ECO:0000256" key="1">
    <source>
        <dbReference type="ARBA" id="ARBA00004141"/>
    </source>
</evidence>
<comment type="subcellular location">
    <subcellularLocation>
        <location evidence="1">Membrane</location>
        <topology evidence="1">Multi-pass membrane protein</topology>
    </subcellularLocation>
</comment>
<feature type="transmembrane region" description="Helical" evidence="6">
    <location>
        <begin position="256"/>
        <end position="274"/>
    </location>
</feature>
<comment type="caution">
    <text evidence="8">The sequence shown here is derived from an EMBL/GenBank/DDBJ whole genome shotgun (WGS) entry which is preliminary data.</text>
</comment>
<feature type="transmembrane region" description="Helical" evidence="6">
    <location>
        <begin position="101"/>
        <end position="124"/>
    </location>
</feature>
<feature type="transmembrane region" description="Helical" evidence="6">
    <location>
        <begin position="36"/>
        <end position="61"/>
    </location>
</feature>
<feature type="transmembrane region" description="Helical" evidence="6">
    <location>
        <begin position="222"/>
        <end position="244"/>
    </location>
</feature>
<feature type="transmembrane region" description="Helical" evidence="6">
    <location>
        <begin position="280"/>
        <end position="297"/>
    </location>
</feature>
<keyword evidence="4 6" id="KW-1133">Transmembrane helix</keyword>
<evidence type="ECO:0000256" key="5">
    <source>
        <dbReference type="ARBA" id="ARBA00023136"/>
    </source>
</evidence>
<dbReference type="EMBL" id="JAIGNU010000001">
    <property type="protein sequence ID" value="MBX7501673.1"/>
    <property type="molecule type" value="Genomic_DNA"/>
</dbReference>
<evidence type="ECO:0000256" key="3">
    <source>
        <dbReference type="ARBA" id="ARBA00022692"/>
    </source>
</evidence>
<evidence type="ECO:0000313" key="9">
    <source>
        <dbReference type="Proteomes" id="UP000782554"/>
    </source>
</evidence>
<dbReference type="Proteomes" id="UP000782554">
    <property type="component" value="Unassembled WGS sequence"/>
</dbReference>
<feature type="transmembrane region" description="Helical" evidence="6">
    <location>
        <begin position="159"/>
        <end position="178"/>
    </location>
</feature>
<proteinExistence type="inferred from homology"/>
<dbReference type="PANTHER" id="PTHR32322">
    <property type="entry name" value="INNER MEMBRANE TRANSPORTER"/>
    <property type="match status" value="1"/>
</dbReference>
<feature type="transmembrane region" description="Helical" evidence="6">
    <location>
        <begin position="190"/>
        <end position="210"/>
    </location>
</feature>
<keyword evidence="5 6" id="KW-0472">Membrane</keyword>
<evidence type="ECO:0000259" key="7">
    <source>
        <dbReference type="Pfam" id="PF00892"/>
    </source>
</evidence>
<evidence type="ECO:0000313" key="8">
    <source>
        <dbReference type="EMBL" id="MBX7501673.1"/>
    </source>
</evidence>
<accession>A0ABS7JVR9</accession>
<protein>
    <submittedName>
        <fullName evidence="8">DMT family transporter</fullName>
    </submittedName>
</protein>
<feature type="domain" description="EamA" evidence="7">
    <location>
        <begin position="160"/>
        <end position="297"/>
    </location>
</feature>
<evidence type="ECO:0000256" key="4">
    <source>
        <dbReference type="ARBA" id="ARBA00022989"/>
    </source>
</evidence>
<dbReference type="InterPro" id="IPR050638">
    <property type="entry name" value="AA-Vitamin_Transporters"/>
</dbReference>
<feature type="transmembrane region" description="Helical" evidence="6">
    <location>
        <begin position="73"/>
        <end position="95"/>
    </location>
</feature>
<dbReference type="PANTHER" id="PTHR32322:SF2">
    <property type="entry name" value="EAMA DOMAIN-CONTAINING PROTEIN"/>
    <property type="match status" value="1"/>
</dbReference>
<comment type="similarity">
    <text evidence="2">Belongs to the EamA transporter family.</text>
</comment>
<dbReference type="SUPFAM" id="SSF103481">
    <property type="entry name" value="Multidrug resistance efflux transporter EmrE"/>
    <property type="match status" value="2"/>
</dbReference>
<feature type="transmembrane region" description="Helical" evidence="6">
    <location>
        <begin position="131"/>
        <end position="147"/>
    </location>
</feature>
<keyword evidence="3 6" id="KW-0812">Transmembrane</keyword>
<evidence type="ECO:0000256" key="6">
    <source>
        <dbReference type="SAM" id="Phobius"/>
    </source>
</evidence>
<keyword evidence="9" id="KW-1185">Reference proteome</keyword>
<organism evidence="8 9">
    <name type="scientific">Qipengyuania mesophila</name>
    <dbReference type="NCBI Taxonomy" id="2867246"/>
    <lineage>
        <taxon>Bacteria</taxon>
        <taxon>Pseudomonadati</taxon>
        <taxon>Pseudomonadota</taxon>
        <taxon>Alphaproteobacteria</taxon>
        <taxon>Sphingomonadales</taxon>
        <taxon>Erythrobacteraceae</taxon>
        <taxon>Qipengyuania</taxon>
    </lineage>
</organism>
<sequence length="313" mass="32576">MKSKKTSAGTTVIIQLLSGMALFGSATPLSKIIGQHFYIFTASALRMGIACIVLAPFTWWMTQCFARAKRSDFLVILAISAFGMVGFTATMLFGMRLTSGVVGSTIMSATPAVTAGAAVLFFGAAMNGRKWGALALAVAGIAAINLLRNDTDGAGGAPLLGAALVAAAVCCEAAYTLLSKKLSNDISSLEATLAASLVAAILFVVLAMLFDPRPFDLSKVEIRASAALIFWGAATGGLAPVLWYNGAREAPEALTAGAMAIMPISALVLSYVLLGETFRWSHLIGFGLVFAGLLLMIKEHTRASLDKPQSAKS</sequence>
<evidence type="ECO:0000256" key="2">
    <source>
        <dbReference type="ARBA" id="ARBA00007362"/>
    </source>
</evidence>
<feature type="domain" description="EamA" evidence="7">
    <location>
        <begin position="12"/>
        <end position="145"/>
    </location>
</feature>
<reference evidence="8 9" key="1">
    <citation type="submission" date="2021-08" db="EMBL/GenBank/DDBJ databases">
        <title>Comparative Genomics Analysis of the Genus Qipengyuania Reveals Extensive Genetic Diversity and Metabolic Versatility, Including the Description of Fifteen Novel Species.</title>
        <authorList>
            <person name="Liu Y."/>
        </authorList>
    </citation>
    <scope>NUCLEOTIDE SEQUENCE [LARGE SCALE GENOMIC DNA]</scope>
    <source>
        <strain evidence="8 9">YG27</strain>
    </source>
</reference>